<evidence type="ECO:0000256" key="1">
    <source>
        <dbReference type="SAM" id="MobiDB-lite"/>
    </source>
</evidence>
<reference evidence="2 3" key="1">
    <citation type="journal article" date="2023" name="Microbiol. Spectr.">
        <title>Symbiosis of Carpenter Bees with Uncharacterized Lactic Acid Bacteria Showing NAD Auxotrophy.</title>
        <authorList>
            <person name="Kawasaki S."/>
            <person name="Ozawa K."/>
            <person name="Mori T."/>
            <person name="Yamamoto A."/>
            <person name="Ito M."/>
            <person name="Ohkuma M."/>
            <person name="Sakamoto M."/>
            <person name="Matsutani M."/>
        </authorList>
    </citation>
    <scope>NUCLEOTIDE SEQUENCE [LARGE SCALE GENOMIC DNA]</scope>
    <source>
        <strain evidence="2 3">KimH</strain>
    </source>
</reference>
<evidence type="ECO:0000313" key="3">
    <source>
        <dbReference type="Proteomes" id="UP001321748"/>
    </source>
</evidence>
<evidence type="ECO:0000313" key="2">
    <source>
        <dbReference type="EMBL" id="BDR54694.1"/>
    </source>
</evidence>
<organism evidence="2 3">
    <name type="scientific">Bombiscardovia apis</name>
    <dbReference type="NCBI Taxonomy" id="2932182"/>
    <lineage>
        <taxon>Bacteria</taxon>
        <taxon>Bacillati</taxon>
        <taxon>Actinomycetota</taxon>
        <taxon>Actinomycetes</taxon>
        <taxon>Bifidobacteriales</taxon>
        <taxon>Bifidobacteriaceae</taxon>
        <taxon>Bombiscardovia</taxon>
    </lineage>
</organism>
<name>A0ABN6SF96_9BIFI</name>
<dbReference type="EMBL" id="AP026800">
    <property type="protein sequence ID" value="BDR54694.1"/>
    <property type="molecule type" value="Genomic_DNA"/>
</dbReference>
<feature type="region of interest" description="Disordered" evidence="1">
    <location>
        <begin position="1"/>
        <end position="40"/>
    </location>
</feature>
<accession>A0ABN6SF96</accession>
<proteinExistence type="predicted"/>
<protein>
    <submittedName>
        <fullName evidence="2">Uncharacterized protein</fullName>
    </submittedName>
</protein>
<dbReference type="Proteomes" id="UP001321748">
    <property type="component" value="Chromosome"/>
</dbReference>
<gene>
    <name evidence="2" type="ORF">KIMH_08050</name>
</gene>
<keyword evidence="3" id="KW-1185">Reference proteome</keyword>
<feature type="compositionally biased region" description="Polar residues" evidence="1">
    <location>
        <begin position="1"/>
        <end position="13"/>
    </location>
</feature>
<sequence length="56" mass="6108">MNSEKQVDLSPSKSVEESTDYETRKSPVSHKSKVLGDAAMNQAGTFSQTLHTHSLS</sequence>